<evidence type="ECO:0000256" key="2">
    <source>
        <dbReference type="ARBA" id="ARBA00022552"/>
    </source>
</evidence>
<dbReference type="Gene3D" id="1.10.150.170">
    <property type="entry name" value="Putative methyltransferase TM0872, insert domain"/>
    <property type="match status" value="1"/>
</dbReference>
<dbReference type="HAMAP" id="MF_01007">
    <property type="entry name" value="16SrRNA_methyltr_H"/>
    <property type="match status" value="1"/>
</dbReference>
<dbReference type="SUPFAM" id="SSF81799">
    <property type="entry name" value="Putative methyltransferase TM0872, insert domain"/>
    <property type="match status" value="1"/>
</dbReference>
<dbReference type="GO" id="GO:0008168">
    <property type="term" value="F:methyltransferase activity"/>
    <property type="evidence" value="ECO:0007669"/>
    <property type="project" value="UniProtKB-KW"/>
</dbReference>
<feature type="binding site" evidence="6">
    <location>
        <begin position="25"/>
        <end position="27"/>
    </location>
    <ligand>
        <name>S-adenosyl-L-methionine</name>
        <dbReference type="ChEBI" id="CHEBI:59789"/>
    </ligand>
</feature>
<evidence type="ECO:0000256" key="3">
    <source>
        <dbReference type="ARBA" id="ARBA00022603"/>
    </source>
</evidence>
<dbReference type="EMBL" id="OZ026884">
    <property type="protein sequence ID" value="CAL1240199.1"/>
    <property type="molecule type" value="Genomic_DNA"/>
</dbReference>
<accession>A0ABM9NHX7</accession>
<evidence type="ECO:0000256" key="1">
    <source>
        <dbReference type="ARBA" id="ARBA00010396"/>
    </source>
</evidence>
<dbReference type="PANTHER" id="PTHR11265">
    <property type="entry name" value="S-ADENOSYL-METHYLTRANSFERASE MRAW"/>
    <property type="match status" value="1"/>
</dbReference>
<feature type="binding site" evidence="6">
    <location>
        <position position="94"/>
    </location>
    <ligand>
        <name>S-adenosyl-L-methionine</name>
        <dbReference type="ChEBI" id="CHEBI:59789"/>
    </ligand>
</feature>
<organism evidence="7 8">
    <name type="scientific">Candidatus Methylocalor cossyra</name>
    <dbReference type="NCBI Taxonomy" id="3108543"/>
    <lineage>
        <taxon>Bacteria</taxon>
        <taxon>Pseudomonadati</taxon>
        <taxon>Pseudomonadota</taxon>
        <taxon>Gammaproteobacteria</taxon>
        <taxon>Methylococcales</taxon>
        <taxon>Methylococcaceae</taxon>
        <taxon>Candidatus Methylocalor</taxon>
    </lineage>
</organism>
<reference evidence="7 8" key="1">
    <citation type="submission" date="2024-04" db="EMBL/GenBank/DDBJ databases">
        <authorList>
            <person name="Cremers G."/>
        </authorList>
    </citation>
    <scope>NUCLEOTIDE SEQUENCE [LARGE SCALE GENOMIC DNA]</scope>
    <source>
        <strain evidence="7">MeCH1-AG</strain>
    </source>
</reference>
<proteinExistence type="inferred from homology"/>
<dbReference type="NCBIfam" id="TIGR00006">
    <property type="entry name" value="16S rRNA (cytosine(1402)-N(4))-methyltransferase RsmH"/>
    <property type="match status" value="1"/>
</dbReference>
<dbReference type="EC" id="2.1.1.199" evidence="6"/>
<dbReference type="PIRSF" id="PIRSF004486">
    <property type="entry name" value="MraW"/>
    <property type="match status" value="1"/>
</dbReference>
<comment type="subcellular location">
    <subcellularLocation>
        <location evidence="6">Cytoplasm</location>
    </subcellularLocation>
</comment>
<evidence type="ECO:0000313" key="8">
    <source>
        <dbReference type="Proteomes" id="UP001497493"/>
    </source>
</evidence>
<dbReference type="GO" id="GO:0032259">
    <property type="term" value="P:methylation"/>
    <property type="evidence" value="ECO:0007669"/>
    <property type="project" value="UniProtKB-KW"/>
</dbReference>
<feature type="binding site" evidence="6">
    <location>
        <position position="72"/>
    </location>
    <ligand>
        <name>S-adenosyl-L-methionine</name>
        <dbReference type="ChEBI" id="CHEBI:59789"/>
    </ligand>
</feature>
<protein>
    <recommendedName>
        <fullName evidence="6">Ribosomal RNA small subunit methyltransferase H</fullName>
        <ecNumber evidence="6">2.1.1.199</ecNumber>
    </recommendedName>
    <alternativeName>
        <fullName evidence="6">16S rRNA m(4)C1402 methyltransferase</fullName>
    </alternativeName>
    <alternativeName>
        <fullName evidence="6">rRNA (cytosine-N(4)-)-methyltransferase RsmH</fullName>
    </alternativeName>
</protein>
<keyword evidence="2 6" id="KW-0698">rRNA processing</keyword>
<dbReference type="InterPro" id="IPR029063">
    <property type="entry name" value="SAM-dependent_MTases_sf"/>
</dbReference>
<dbReference type="CDD" id="cd02440">
    <property type="entry name" value="AdoMet_MTases"/>
    <property type="match status" value="1"/>
</dbReference>
<feature type="binding site" evidence="6">
    <location>
        <position position="45"/>
    </location>
    <ligand>
        <name>S-adenosyl-L-methionine</name>
        <dbReference type="ChEBI" id="CHEBI:59789"/>
    </ligand>
</feature>
<dbReference type="Pfam" id="PF01795">
    <property type="entry name" value="Methyltransf_5"/>
    <property type="match status" value="1"/>
</dbReference>
<dbReference type="SUPFAM" id="SSF53335">
    <property type="entry name" value="S-adenosyl-L-methionine-dependent methyltransferases"/>
    <property type="match status" value="1"/>
</dbReference>
<evidence type="ECO:0000256" key="4">
    <source>
        <dbReference type="ARBA" id="ARBA00022679"/>
    </source>
</evidence>
<dbReference type="InterPro" id="IPR002903">
    <property type="entry name" value="RsmH"/>
</dbReference>
<keyword evidence="5 6" id="KW-0949">S-adenosyl-L-methionine</keyword>
<comment type="catalytic activity">
    <reaction evidence="6">
        <text>cytidine(1402) in 16S rRNA + S-adenosyl-L-methionine = N(4)-methylcytidine(1402) in 16S rRNA + S-adenosyl-L-homocysteine + H(+)</text>
        <dbReference type="Rhea" id="RHEA:42928"/>
        <dbReference type="Rhea" id="RHEA-COMP:10286"/>
        <dbReference type="Rhea" id="RHEA-COMP:10287"/>
        <dbReference type="ChEBI" id="CHEBI:15378"/>
        <dbReference type="ChEBI" id="CHEBI:57856"/>
        <dbReference type="ChEBI" id="CHEBI:59789"/>
        <dbReference type="ChEBI" id="CHEBI:74506"/>
        <dbReference type="ChEBI" id="CHEBI:82748"/>
        <dbReference type="EC" id="2.1.1.199"/>
    </reaction>
</comment>
<evidence type="ECO:0000256" key="5">
    <source>
        <dbReference type="ARBA" id="ARBA00022691"/>
    </source>
</evidence>
<evidence type="ECO:0000256" key="6">
    <source>
        <dbReference type="HAMAP-Rule" id="MF_01007"/>
    </source>
</evidence>
<sequence length="303" mass="33228">MVREAVDSLALPPSGKVVDCTFGRGGHSRAILDRLGSEGRVLALDKDPAAIASPEAEQLAKEHRFTLVHASFAQLKAIAEERGWLGEVAGVLMDLGVSSPQLDDAERGFSFTRDGPLDMRMDPRQGMTAAEWLATVPEHTLAQVLRDYGEERYARRIARALVARRSSQPFTRTGDLAQAIARSVPTREPGKHPATRSFQAIRIYLNRELEELQAGLQQAVEVLRPGGRLVVIAFHSLEDRIVKRFLRDQARGGPAAPRLPVQEARPARLRPIGKPRTPGAVELAANPRARSAVLRVAERTFAP</sequence>
<dbReference type="Proteomes" id="UP001497493">
    <property type="component" value="Chromosome"/>
</dbReference>
<dbReference type="PANTHER" id="PTHR11265:SF0">
    <property type="entry name" value="12S RRNA N4-METHYLCYTIDINE METHYLTRANSFERASE"/>
    <property type="match status" value="1"/>
</dbReference>
<dbReference type="InterPro" id="IPR023397">
    <property type="entry name" value="SAM-dep_MeTrfase_MraW_recog"/>
</dbReference>
<keyword evidence="4 6" id="KW-0808">Transferase</keyword>
<keyword evidence="8" id="KW-1185">Reference proteome</keyword>
<feature type="binding site" evidence="6">
    <location>
        <position position="101"/>
    </location>
    <ligand>
        <name>S-adenosyl-L-methionine</name>
        <dbReference type="ChEBI" id="CHEBI:59789"/>
    </ligand>
</feature>
<comment type="similarity">
    <text evidence="1 6">Belongs to the methyltransferase superfamily. RsmH family.</text>
</comment>
<keyword evidence="6" id="KW-0963">Cytoplasm</keyword>
<name>A0ABM9NHX7_9GAMM</name>
<keyword evidence="3 6" id="KW-0489">Methyltransferase</keyword>
<comment type="function">
    <text evidence="6">Specifically methylates the N4 position of cytidine in position 1402 (C1402) of 16S rRNA.</text>
</comment>
<dbReference type="Gene3D" id="3.40.50.150">
    <property type="entry name" value="Vaccinia Virus protein VP39"/>
    <property type="match status" value="1"/>
</dbReference>
<gene>
    <name evidence="6 7" type="primary">rsmH</name>
    <name evidence="7" type="ORF">MECH1_V1_1423</name>
</gene>
<evidence type="ECO:0000313" key="7">
    <source>
        <dbReference type="EMBL" id="CAL1240199.1"/>
    </source>
</evidence>